<dbReference type="GO" id="GO:0046872">
    <property type="term" value="F:metal ion binding"/>
    <property type="evidence" value="ECO:0007669"/>
    <property type="project" value="UniProtKB-KW"/>
</dbReference>
<keyword evidence="4" id="KW-1185">Reference proteome</keyword>
<dbReference type="InterPro" id="IPR004360">
    <property type="entry name" value="Glyas_Fos-R_dOase_dom"/>
</dbReference>
<dbReference type="EMBL" id="LSFN01000014">
    <property type="protein sequence ID" value="OAB74843.1"/>
    <property type="molecule type" value="Genomic_DNA"/>
</dbReference>
<dbReference type="SUPFAM" id="SSF54593">
    <property type="entry name" value="Glyoxalase/Bleomycin resistance protein/Dihydroxybiphenyl dioxygenase"/>
    <property type="match status" value="1"/>
</dbReference>
<dbReference type="OrthoDB" id="192739at2"/>
<accession>A0A162KVZ9</accession>
<dbReference type="RefSeq" id="WP_068658553.1">
    <property type="nucleotide sequence ID" value="NZ_CP017770.1"/>
</dbReference>
<evidence type="ECO:0000259" key="2">
    <source>
        <dbReference type="PROSITE" id="PS51819"/>
    </source>
</evidence>
<dbReference type="STRING" id="1763538.LPB68_01435"/>
<protein>
    <submittedName>
        <fullName evidence="3">Glutathione transferase</fullName>
    </submittedName>
</protein>
<keyword evidence="1" id="KW-0479">Metal-binding</keyword>
<organism evidence="3 4">
    <name type="scientific">Paenibacillus crassostreae</name>
    <dbReference type="NCBI Taxonomy" id="1763538"/>
    <lineage>
        <taxon>Bacteria</taxon>
        <taxon>Bacillati</taxon>
        <taxon>Bacillota</taxon>
        <taxon>Bacilli</taxon>
        <taxon>Bacillales</taxon>
        <taxon>Paenibacillaceae</taxon>
        <taxon>Paenibacillus</taxon>
    </lineage>
</organism>
<dbReference type="Proteomes" id="UP000077134">
    <property type="component" value="Unassembled WGS sequence"/>
</dbReference>
<dbReference type="InterPro" id="IPR029068">
    <property type="entry name" value="Glyas_Bleomycin-R_OHBP_Dase"/>
</dbReference>
<name>A0A162KVZ9_9BACL</name>
<dbReference type="InterPro" id="IPR018146">
    <property type="entry name" value="Glyoxalase_1_CS"/>
</dbReference>
<reference evidence="3 4" key="1">
    <citation type="submission" date="2016-02" db="EMBL/GenBank/DDBJ databases">
        <title>Paenibacillus sp. LPB0068, isolated from Crassostrea gigas.</title>
        <authorList>
            <person name="Shin S.-K."/>
            <person name="Yi H."/>
        </authorList>
    </citation>
    <scope>NUCLEOTIDE SEQUENCE [LARGE SCALE GENOMIC DNA]</scope>
    <source>
        <strain evidence="3 4">LPB0068</strain>
    </source>
</reference>
<comment type="caution">
    <text evidence="3">The sequence shown here is derived from an EMBL/GenBank/DDBJ whole genome shotgun (WGS) entry which is preliminary data.</text>
</comment>
<dbReference type="KEGG" id="pcx:LPB68_01435"/>
<dbReference type="Gene3D" id="3.10.180.10">
    <property type="entry name" value="2,3-Dihydroxybiphenyl 1,2-Dioxygenase, domain 1"/>
    <property type="match status" value="1"/>
</dbReference>
<feature type="domain" description="VOC" evidence="2">
    <location>
        <begin position="5"/>
        <end position="120"/>
    </location>
</feature>
<evidence type="ECO:0000313" key="4">
    <source>
        <dbReference type="Proteomes" id="UP000077134"/>
    </source>
</evidence>
<dbReference type="InterPro" id="IPR037523">
    <property type="entry name" value="VOC_core"/>
</dbReference>
<dbReference type="PANTHER" id="PTHR36113">
    <property type="entry name" value="LYASE, PUTATIVE-RELATED-RELATED"/>
    <property type="match status" value="1"/>
</dbReference>
<sequence>MKVQGFNHVTINVRNLEISINFYTSVLGLNIRHKGNKDAYLEWGSAWICLIEQDSYSEHIERQLGVDHVAFYIPEDHFKEAVKSLQDNHVKLVREAIKRGTGWSINFLDPDGTQLELHTSNLEERMKVWN</sequence>
<keyword evidence="3" id="KW-0808">Transferase</keyword>
<gene>
    <name evidence="3" type="ORF">PNBC_12520</name>
</gene>
<dbReference type="GO" id="GO:0004462">
    <property type="term" value="F:lactoylglutathione lyase activity"/>
    <property type="evidence" value="ECO:0007669"/>
    <property type="project" value="InterPro"/>
</dbReference>
<proteinExistence type="predicted"/>
<dbReference type="GO" id="GO:0016740">
    <property type="term" value="F:transferase activity"/>
    <property type="evidence" value="ECO:0007669"/>
    <property type="project" value="UniProtKB-KW"/>
</dbReference>
<dbReference type="InterPro" id="IPR051332">
    <property type="entry name" value="Fosfomycin_Res_Enzymes"/>
</dbReference>
<dbReference type="AlphaFoldDB" id="A0A162KVZ9"/>
<evidence type="ECO:0000256" key="1">
    <source>
        <dbReference type="ARBA" id="ARBA00022723"/>
    </source>
</evidence>
<dbReference type="Pfam" id="PF00903">
    <property type="entry name" value="Glyoxalase"/>
    <property type="match status" value="1"/>
</dbReference>
<dbReference type="PROSITE" id="PS51819">
    <property type="entry name" value="VOC"/>
    <property type="match status" value="1"/>
</dbReference>
<dbReference type="PANTHER" id="PTHR36113:SF6">
    <property type="entry name" value="FOSFOMYCIN RESISTANCE PROTEIN FOSX"/>
    <property type="match status" value="1"/>
</dbReference>
<dbReference type="PROSITE" id="PS00934">
    <property type="entry name" value="GLYOXALASE_I_1"/>
    <property type="match status" value="1"/>
</dbReference>
<evidence type="ECO:0000313" key="3">
    <source>
        <dbReference type="EMBL" id="OAB74843.1"/>
    </source>
</evidence>